<keyword evidence="3" id="KW-1185">Reference proteome</keyword>
<dbReference type="PANTHER" id="PTHR43734">
    <property type="entry name" value="PHYTOENE DESATURASE"/>
    <property type="match status" value="1"/>
</dbReference>
<reference evidence="2 3" key="1">
    <citation type="submission" date="2016-05" db="EMBL/GenBank/DDBJ databases">
        <title>A degradative enzymes factory behind the ericoid mycorrhizal symbiosis.</title>
        <authorList>
            <consortium name="DOE Joint Genome Institute"/>
            <person name="Martino E."/>
            <person name="Morin E."/>
            <person name="Grelet G."/>
            <person name="Kuo A."/>
            <person name="Kohler A."/>
            <person name="Daghino S."/>
            <person name="Barry K."/>
            <person name="Choi C."/>
            <person name="Cichocki N."/>
            <person name="Clum A."/>
            <person name="Copeland A."/>
            <person name="Hainaut M."/>
            <person name="Haridas S."/>
            <person name="Labutti K."/>
            <person name="Lindquist E."/>
            <person name="Lipzen A."/>
            <person name="Khouja H.-R."/>
            <person name="Murat C."/>
            <person name="Ohm R."/>
            <person name="Olson A."/>
            <person name="Spatafora J."/>
            <person name="Veneault-Fourrey C."/>
            <person name="Henrissat B."/>
            <person name="Grigoriev I."/>
            <person name="Martin F."/>
            <person name="Perotto S."/>
        </authorList>
    </citation>
    <scope>NUCLEOTIDE SEQUENCE [LARGE SCALE GENOMIC DNA]</scope>
    <source>
        <strain evidence="2 3">UAMH 7357</strain>
    </source>
</reference>
<evidence type="ECO:0000313" key="3">
    <source>
        <dbReference type="Proteomes" id="UP000235672"/>
    </source>
</evidence>
<dbReference type="OrthoDB" id="38045at2759"/>
<gene>
    <name evidence="2" type="ORF">NA56DRAFT_641757</name>
</gene>
<dbReference type="Proteomes" id="UP000235672">
    <property type="component" value="Unassembled WGS sequence"/>
</dbReference>
<sequence>MAPVDEHVDILVIGAGPTGLGAAKRLNQIGGPSWLIIDSNETPGGLASTDVTPEGFLYDVGGHVIFSHYKYFDDCIDEALPKAEDWYTHQRISYVRCKKLWVPYPFQNNVSMLPKDDQVKCIDGMIDAALEARTAHTKPQNFDEWIVRMMGTGIADLFMRPYNYKVWAVPTTKMQCAWLGERVAAPDVKTCVKNVILNKTAGNWGPNATFRFPARDGTGGIWIAVANTLPKKNTRFGKEGEVSKVNAEAHTVTLKSGKTIGYKKLITTMAVDQLVEQMEDNELISLSKGLFYSSTHVIGVGIRGARPERIGDKCWLYFPEDDCPFYRATIFSNYSPYNQPDESVKLPTQYLANGSKPKSTDAKEGPYWSIMLEVSESSMKPVDHDNLLKDCIQGLINTEMIKPEDEIVSTYHRRFDHGYPTPSLEREGVLTKLLPKLQAMDIYSRGRFGSWRYEVGNQDHSFMLGVEAADHIINGAVELTLNYPDFVNGRQNTERRLVDGGQVFRNKATDKADAAGDAKIVDIEANKAGLANGTNGTLPTRERASSKAHSSSHTRKSSKSVK</sequence>
<feature type="compositionally biased region" description="Basic residues" evidence="1">
    <location>
        <begin position="550"/>
        <end position="562"/>
    </location>
</feature>
<evidence type="ECO:0000256" key="1">
    <source>
        <dbReference type="SAM" id="MobiDB-lite"/>
    </source>
</evidence>
<evidence type="ECO:0000313" key="2">
    <source>
        <dbReference type="EMBL" id="PMD26262.1"/>
    </source>
</evidence>
<name>A0A2J6QJ30_9HELO</name>
<dbReference type="Pfam" id="PF13450">
    <property type="entry name" value="NAD_binding_8"/>
    <property type="match status" value="1"/>
</dbReference>
<dbReference type="AlphaFoldDB" id="A0A2J6QJ30"/>
<dbReference type="InterPro" id="IPR036188">
    <property type="entry name" value="FAD/NAD-bd_sf"/>
</dbReference>
<accession>A0A2J6QJ30</accession>
<protein>
    <submittedName>
        <fullName evidence="2">FAD/NAD(P)-binding domain-containing protein</fullName>
    </submittedName>
</protein>
<dbReference type="PANTHER" id="PTHR43734:SF4">
    <property type="entry name" value="AMINE OXIDASE DOMAIN-CONTAINING PROTEIN"/>
    <property type="match status" value="1"/>
</dbReference>
<dbReference type="SUPFAM" id="SSF51971">
    <property type="entry name" value="Nucleotide-binding domain"/>
    <property type="match status" value="1"/>
</dbReference>
<proteinExistence type="predicted"/>
<organism evidence="2 3">
    <name type="scientific">Hyaloscypha hepaticicola</name>
    <dbReference type="NCBI Taxonomy" id="2082293"/>
    <lineage>
        <taxon>Eukaryota</taxon>
        <taxon>Fungi</taxon>
        <taxon>Dikarya</taxon>
        <taxon>Ascomycota</taxon>
        <taxon>Pezizomycotina</taxon>
        <taxon>Leotiomycetes</taxon>
        <taxon>Helotiales</taxon>
        <taxon>Hyaloscyphaceae</taxon>
        <taxon>Hyaloscypha</taxon>
    </lineage>
</organism>
<dbReference type="EMBL" id="KZ613468">
    <property type="protein sequence ID" value="PMD26262.1"/>
    <property type="molecule type" value="Genomic_DNA"/>
</dbReference>
<dbReference type="Gene3D" id="3.50.50.60">
    <property type="entry name" value="FAD/NAD(P)-binding domain"/>
    <property type="match status" value="1"/>
</dbReference>
<dbReference type="FunFam" id="3.50.50.60:FF:000220">
    <property type="entry name" value="UDP-galactopyranose mutase"/>
    <property type="match status" value="1"/>
</dbReference>
<feature type="region of interest" description="Disordered" evidence="1">
    <location>
        <begin position="529"/>
        <end position="562"/>
    </location>
</feature>
<dbReference type="STRING" id="1745343.A0A2J6QJ30"/>